<dbReference type="KEGG" id="ppan:ESD82_19970"/>
<dbReference type="Pfam" id="PF11367">
    <property type="entry name" value="Tail_completion_gp17"/>
    <property type="match status" value="1"/>
</dbReference>
<reference evidence="1 4" key="2">
    <citation type="submission" date="2019-01" db="EMBL/GenBank/DDBJ databases">
        <title>Complete Genome Sequence and Annotation of the Paracoccus pantotrophus type strain DSM 2944.</title>
        <authorList>
            <person name="Bockwoldt J.A."/>
            <person name="Zimmermann M."/>
            <person name="Tiso T."/>
            <person name="Blank L.M."/>
        </authorList>
    </citation>
    <scope>NUCLEOTIDE SEQUENCE [LARGE SCALE GENOMIC DNA]</scope>
    <source>
        <strain evidence="1 4">DSM 2944</strain>
    </source>
</reference>
<protein>
    <submittedName>
        <fullName evidence="1">DUF3168 domain-containing protein</fullName>
    </submittedName>
    <submittedName>
        <fullName evidence="2">Uncharacterized protein DUF3168</fullName>
    </submittedName>
</protein>
<keyword evidence="3" id="KW-1185">Reference proteome</keyword>
<dbReference type="AlphaFoldDB" id="A0AAE6NXN6"/>
<sequence>MIDIEPLIQAIRARLIVQVPALGGRVFDRATEGDETPYAAFDTFYGVAADAECIEAEDWTVQIGIYHSMTSKAEVGKIVGQVKAALHGWADTDALTMHPLRVTLVRVMDDPDGVSVHGVVQVEAMVESDG</sequence>
<dbReference type="RefSeq" id="WP_147427526.1">
    <property type="nucleotide sequence ID" value="NZ_CP044426.1"/>
</dbReference>
<dbReference type="Proteomes" id="UP000326453">
    <property type="component" value="Chromosome 1"/>
</dbReference>
<dbReference type="EMBL" id="RBLI01000001">
    <property type="protein sequence ID" value="RKS51177.1"/>
    <property type="molecule type" value="Genomic_DNA"/>
</dbReference>
<name>A0AAE6NXN6_PARPN</name>
<dbReference type="Proteomes" id="UP000273626">
    <property type="component" value="Unassembled WGS sequence"/>
</dbReference>
<accession>A0AAE6NXN6</accession>
<evidence type="ECO:0000313" key="4">
    <source>
        <dbReference type="Proteomes" id="UP000326453"/>
    </source>
</evidence>
<evidence type="ECO:0000313" key="3">
    <source>
        <dbReference type="Proteomes" id="UP000273626"/>
    </source>
</evidence>
<dbReference type="EMBL" id="CP044426">
    <property type="protein sequence ID" value="QFG38305.1"/>
    <property type="molecule type" value="Genomic_DNA"/>
</dbReference>
<organism evidence="1 4">
    <name type="scientific">Paracoccus pantotrophus</name>
    <name type="common">Thiosphaera pantotropha</name>
    <dbReference type="NCBI Taxonomy" id="82367"/>
    <lineage>
        <taxon>Bacteria</taxon>
        <taxon>Pseudomonadati</taxon>
        <taxon>Pseudomonadota</taxon>
        <taxon>Alphaproteobacteria</taxon>
        <taxon>Rhodobacterales</taxon>
        <taxon>Paracoccaceae</taxon>
        <taxon>Paracoccus</taxon>
    </lineage>
</organism>
<gene>
    <name evidence="2" type="ORF">BDE18_0408</name>
    <name evidence="1" type="ORF">ESD82_19970</name>
</gene>
<proteinExistence type="predicted"/>
<dbReference type="InterPro" id="IPR053745">
    <property type="entry name" value="Viral_Tail_Comp_sf"/>
</dbReference>
<dbReference type="Gene3D" id="3.30.2000.30">
    <property type="match status" value="1"/>
</dbReference>
<dbReference type="InterPro" id="IPR021508">
    <property type="entry name" value="Gp17-like"/>
</dbReference>
<evidence type="ECO:0000313" key="2">
    <source>
        <dbReference type="EMBL" id="RKS51177.1"/>
    </source>
</evidence>
<dbReference type="GeneID" id="51372876"/>
<evidence type="ECO:0000313" key="1">
    <source>
        <dbReference type="EMBL" id="QFG38305.1"/>
    </source>
</evidence>
<reference evidence="2 3" key="1">
    <citation type="submission" date="2018-10" db="EMBL/GenBank/DDBJ databases">
        <title>Genomic Encyclopedia of Archaeal and Bacterial Type Strains, Phase II (KMG-II): from individual species to whole genera.</title>
        <authorList>
            <person name="Goeker M."/>
        </authorList>
    </citation>
    <scope>NUCLEOTIDE SEQUENCE [LARGE SCALE GENOMIC DNA]</scope>
    <source>
        <strain evidence="3">ATCC 35512 / DSM 2944 / CIP 106514 / LMD 82.5 / NBRC 102493 / NCCB 82005 / GB17</strain>
        <strain evidence="2">DSM 2944</strain>
    </source>
</reference>